<dbReference type="AlphaFoldDB" id="A0A6A6ZYE7"/>
<reference evidence="2" key="1">
    <citation type="journal article" date="2020" name="Stud. Mycol.">
        <title>101 Dothideomycetes genomes: a test case for predicting lifestyles and emergence of pathogens.</title>
        <authorList>
            <person name="Haridas S."/>
            <person name="Albert R."/>
            <person name="Binder M."/>
            <person name="Bloem J."/>
            <person name="Labutti K."/>
            <person name="Salamov A."/>
            <person name="Andreopoulos B."/>
            <person name="Baker S."/>
            <person name="Barry K."/>
            <person name="Bills G."/>
            <person name="Bluhm B."/>
            <person name="Cannon C."/>
            <person name="Castanera R."/>
            <person name="Culley D."/>
            <person name="Daum C."/>
            <person name="Ezra D."/>
            <person name="Gonzalez J."/>
            <person name="Henrissat B."/>
            <person name="Kuo A."/>
            <person name="Liang C."/>
            <person name="Lipzen A."/>
            <person name="Lutzoni F."/>
            <person name="Magnuson J."/>
            <person name="Mondo S."/>
            <person name="Nolan M."/>
            <person name="Ohm R."/>
            <person name="Pangilinan J."/>
            <person name="Park H.-J."/>
            <person name="Ramirez L."/>
            <person name="Alfaro M."/>
            <person name="Sun H."/>
            <person name="Tritt A."/>
            <person name="Yoshinaga Y."/>
            <person name="Zwiers L.-H."/>
            <person name="Turgeon B."/>
            <person name="Goodwin S."/>
            <person name="Spatafora J."/>
            <person name="Crous P."/>
            <person name="Grigoriev I."/>
        </authorList>
    </citation>
    <scope>NUCLEOTIDE SEQUENCE</scope>
    <source>
        <strain evidence="2">CBS 113818</strain>
    </source>
</reference>
<evidence type="ECO:0000313" key="3">
    <source>
        <dbReference type="Proteomes" id="UP000799424"/>
    </source>
</evidence>
<feature type="compositionally biased region" description="Acidic residues" evidence="1">
    <location>
        <begin position="140"/>
        <end position="162"/>
    </location>
</feature>
<dbReference type="Proteomes" id="UP000799424">
    <property type="component" value="Unassembled WGS sequence"/>
</dbReference>
<feature type="region of interest" description="Disordered" evidence="1">
    <location>
        <begin position="127"/>
        <end position="162"/>
    </location>
</feature>
<evidence type="ECO:0000256" key="1">
    <source>
        <dbReference type="SAM" id="MobiDB-lite"/>
    </source>
</evidence>
<name>A0A6A6ZYE7_9PLEO</name>
<proteinExistence type="predicted"/>
<accession>A0A6A6ZYE7</accession>
<protein>
    <submittedName>
        <fullName evidence="2">Uncharacterized protein</fullName>
    </submittedName>
</protein>
<evidence type="ECO:0000313" key="2">
    <source>
        <dbReference type="EMBL" id="KAF2825718.1"/>
    </source>
</evidence>
<dbReference type="OrthoDB" id="3801416at2759"/>
<organism evidence="2 3">
    <name type="scientific">Ophiobolus disseminans</name>
    <dbReference type="NCBI Taxonomy" id="1469910"/>
    <lineage>
        <taxon>Eukaryota</taxon>
        <taxon>Fungi</taxon>
        <taxon>Dikarya</taxon>
        <taxon>Ascomycota</taxon>
        <taxon>Pezizomycotina</taxon>
        <taxon>Dothideomycetes</taxon>
        <taxon>Pleosporomycetidae</taxon>
        <taxon>Pleosporales</taxon>
        <taxon>Pleosporineae</taxon>
        <taxon>Phaeosphaeriaceae</taxon>
        <taxon>Ophiobolus</taxon>
    </lineage>
</organism>
<gene>
    <name evidence="2" type="ORF">CC86DRAFT_370637</name>
</gene>
<keyword evidence="3" id="KW-1185">Reference proteome</keyword>
<feature type="compositionally biased region" description="Basic and acidic residues" evidence="1">
    <location>
        <begin position="127"/>
        <end position="139"/>
    </location>
</feature>
<dbReference type="EMBL" id="MU006227">
    <property type="protein sequence ID" value="KAF2825718.1"/>
    <property type="molecule type" value="Genomic_DNA"/>
</dbReference>
<sequence length="162" mass="17683">MQTTRFTMPLPTKTYIPSSSETTALNLLRSSSAITILTAPDFGVFELGIPVPYLLPQGSVGHIIHTPQWWVGKSAVEIKAGPYAEPSDLKKAAASLKGLATKKSKKTCKTAKERDIENKLEEVLRRQEAGLPMCERDGDGEGSDEEDIEDDLEDFSEEVTSG</sequence>